<organism evidence="1 2">
    <name type="scientific">Trichinella zimbabwensis</name>
    <dbReference type="NCBI Taxonomy" id="268475"/>
    <lineage>
        <taxon>Eukaryota</taxon>
        <taxon>Metazoa</taxon>
        <taxon>Ecdysozoa</taxon>
        <taxon>Nematoda</taxon>
        <taxon>Enoplea</taxon>
        <taxon>Dorylaimia</taxon>
        <taxon>Trichinellida</taxon>
        <taxon>Trichinellidae</taxon>
        <taxon>Trichinella</taxon>
    </lineage>
</organism>
<accession>A0A0V1GAH0</accession>
<sequence>METCNLLQLTHKECHSKVRKSQSFVSNACVVVEKKNSEISKIVKILKNPNF</sequence>
<dbReference type="Proteomes" id="UP000055024">
    <property type="component" value="Unassembled WGS sequence"/>
</dbReference>
<dbReference type="EMBL" id="JYDP01003961">
    <property type="protein sequence ID" value="KRY95287.1"/>
    <property type="molecule type" value="Genomic_DNA"/>
</dbReference>
<comment type="caution">
    <text evidence="1">The sequence shown here is derived from an EMBL/GenBank/DDBJ whole genome shotgun (WGS) entry which is preliminary data.</text>
</comment>
<reference evidence="1 2" key="1">
    <citation type="submission" date="2015-01" db="EMBL/GenBank/DDBJ databases">
        <title>Evolution of Trichinella species and genotypes.</title>
        <authorList>
            <person name="Korhonen P.K."/>
            <person name="Edoardo P."/>
            <person name="Giuseppe L.R."/>
            <person name="Gasser R.B."/>
        </authorList>
    </citation>
    <scope>NUCLEOTIDE SEQUENCE [LARGE SCALE GENOMIC DNA]</scope>
    <source>
        <strain evidence="1">ISS1029</strain>
    </source>
</reference>
<gene>
    <name evidence="1" type="ORF">T11_15531</name>
</gene>
<evidence type="ECO:0000313" key="1">
    <source>
        <dbReference type="EMBL" id="KRY95287.1"/>
    </source>
</evidence>
<protein>
    <submittedName>
        <fullName evidence="1">Uncharacterized protein</fullName>
    </submittedName>
</protein>
<evidence type="ECO:0000313" key="2">
    <source>
        <dbReference type="Proteomes" id="UP000055024"/>
    </source>
</evidence>
<keyword evidence="2" id="KW-1185">Reference proteome</keyword>
<dbReference type="AlphaFoldDB" id="A0A0V1GAH0"/>
<name>A0A0V1GAH0_9BILA</name>
<proteinExistence type="predicted"/>